<evidence type="ECO:0000256" key="6">
    <source>
        <dbReference type="ARBA" id="ARBA00022989"/>
    </source>
</evidence>
<sequence>MVSIKYQKVLYDVSPHDFKILDDDHVYKMSSEINHSISSSSYRHIYWSTVAESGLITQQVSLVILFTILFVHLDTNNLQPINILIINALIGLIGLFLYRQHISLKLLQENFKTLSIFLLFGSLVSPVVFTLTKTISTDTIYAMSTLMMLTHLIFYDYGSETAMVQKALSFSVALFSSVCLASRLSTSFHTFCLVTSAVLVFALWPELRKYIKKSSFEIFSILTIVHILGCIILLFHLSMLHMILYALAILFLTFLCPLWLISLQKYKISIRGAWEEAVVPEQTKDKFD</sequence>
<feature type="transmembrane region" description="Helical" evidence="8">
    <location>
        <begin position="110"/>
        <end position="128"/>
    </location>
</feature>
<feature type="transmembrane region" description="Helical" evidence="8">
    <location>
        <begin position="243"/>
        <end position="261"/>
    </location>
</feature>
<evidence type="ECO:0000256" key="7">
    <source>
        <dbReference type="ARBA" id="ARBA00023136"/>
    </source>
</evidence>
<feature type="transmembrane region" description="Helical" evidence="8">
    <location>
        <begin position="79"/>
        <end position="98"/>
    </location>
</feature>
<dbReference type="Proteomes" id="UP000663844">
    <property type="component" value="Unassembled WGS sequence"/>
</dbReference>
<keyword evidence="5 8" id="KW-0812">Transmembrane</keyword>
<reference evidence="9" key="1">
    <citation type="submission" date="2021-02" db="EMBL/GenBank/DDBJ databases">
        <authorList>
            <person name="Nowell W R."/>
        </authorList>
    </citation>
    <scope>NUCLEOTIDE SEQUENCE</scope>
</reference>
<dbReference type="Proteomes" id="UP000663891">
    <property type="component" value="Unassembled WGS sequence"/>
</dbReference>
<keyword evidence="7 8" id="KW-0472">Membrane</keyword>
<dbReference type="EMBL" id="CAJNOG010000042">
    <property type="protein sequence ID" value="CAF0827934.1"/>
    <property type="molecule type" value="Genomic_DNA"/>
</dbReference>
<comment type="subcellular location">
    <subcellularLocation>
        <location evidence="1">Membrane</location>
        <topology evidence="1">Multi-pass membrane protein</topology>
    </subcellularLocation>
</comment>
<dbReference type="EMBL" id="CAJNON010000276">
    <property type="protein sequence ID" value="CAF1162658.1"/>
    <property type="molecule type" value="Genomic_DNA"/>
</dbReference>
<evidence type="ECO:0000256" key="1">
    <source>
        <dbReference type="ARBA" id="ARBA00004141"/>
    </source>
</evidence>
<dbReference type="Pfam" id="PF06432">
    <property type="entry name" value="GPI2"/>
    <property type="match status" value="1"/>
</dbReference>
<feature type="transmembrane region" description="Helical" evidence="8">
    <location>
        <begin position="216"/>
        <end position="237"/>
    </location>
</feature>
<dbReference type="GO" id="GO:0006506">
    <property type="term" value="P:GPI anchor biosynthetic process"/>
    <property type="evidence" value="ECO:0007669"/>
    <property type="project" value="UniProtKB-UniPathway"/>
</dbReference>
<feature type="transmembrane region" description="Helical" evidence="8">
    <location>
        <begin position="140"/>
        <end position="157"/>
    </location>
</feature>
<dbReference type="UniPathway" id="UPA00196"/>
<gene>
    <name evidence="9" type="ORF">JYZ213_LOCUS6675</name>
    <name evidence="11" type="ORF">OXD698_LOCUS7652</name>
    <name evidence="10" type="ORF">VCS650_LOCUS23448</name>
</gene>
<comment type="pathway">
    <text evidence="2">Glycolipid biosynthesis; glycosylphosphatidylinositol-anchor biosynthesis.</text>
</comment>
<keyword evidence="4" id="KW-0337">GPI-anchor biosynthesis</keyword>
<proteinExistence type="inferred from homology"/>
<evidence type="ECO:0000313" key="10">
    <source>
        <dbReference type="EMBL" id="CAF1162658.1"/>
    </source>
</evidence>
<comment type="caution">
    <text evidence="9">The sequence shown here is derived from an EMBL/GenBank/DDBJ whole genome shotgun (WGS) entry which is preliminary data.</text>
</comment>
<dbReference type="EMBL" id="CAJOAZ010000354">
    <property type="protein sequence ID" value="CAF3625349.1"/>
    <property type="molecule type" value="Genomic_DNA"/>
</dbReference>
<dbReference type="Proteomes" id="UP000663845">
    <property type="component" value="Unassembled WGS sequence"/>
</dbReference>
<evidence type="ECO:0000313" key="11">
    <source>
        <dbReference type="EMBL" id="CAF3625349.1"/>
    </source>
</evidence>
<feature type="transmembrane region" description="Helical" evidence="8">
    <location>
        <begin position="45"/>
        <end position="73"/>
    </location>
</feature>
<evidence type="ECO:0000256" key="4">
    <source>
        <dbReference type="ARBA" id="ARBA00022502"/>
    </source>
</evidence>
<dbReference type="InterPro" id="IPR009450">
    <property type="entry name" value="Plno_GlcNAc_GPI2"/>
</dbReference>
<evidence type="ECO:0000313" key="12">
    <source>
        <dbReference type="Proteomes" id="UP000663845"/>
    </source>
</evidence>
<evidence type="ECO:0000313" key="9">
    <source>
        <dbReference type="EMBL" id="CAF0827934.1"/>
    </source>
</evidence>
<accession>A0A813UM52</accession>
<protein>
    <recommendedName>
        <fullName evidence="13">Phosphatidylinositol N-acetylglucosaminyltransferase subunit C</fullName>
    </recommendedName>
</protein>
<name>A0A813UM52_9BILA</name>
<evidence type="ECO:0000256" key="5">
    <source>
        <dbReference type="ARBA" id="ARBA00022692"/>
    </source>
</evidence>
<evidence type="ECO:0008006" key="13">
    <source>
        <dbReference type="Google" id="ProtNLM"/>
    </source>
</evidence>
<dbReference type="PANTHER" id="PTHR12982:SF0">
    <property type="entry name" value="PHOSPHATIDYLINOSITOL N-ACETYLGLUCOSAMINYLTRANSFERASE SUBUNIT C"/>
    <property type="match status" value="1"/>
</dbReference>
<evidence type="ECO:0000256" key="3">
    <source>
        <dbReference type="ARBA" id="ARBA00008321"/>
    </source>
</evidence>
<evidence type="ECO:0000256" key="2">
    <source>
        <dbReference type="ARBA" id="ARBA00004687"/>
    </source>
</evidence>
<dbReference type="GO" id="GO:0000506">
    <property type="term" value="C:glycosylphosphatidylinositol-N-acetylglucosaminyltransferase (GPI-GnT) complex"/>
    <property type="evidence" value="ECO:0007669"/>
    <property type="project" value="TreeGrafter"/>
</dbReference>
<evidence type="ECO:0000256" key="8">
    <source>
        <dbReference type="SAM" id="Phobius"/>
    </source>
</evidence>
<dbReference type="AlphaFoldDB" id="A0A813UM52"/>
<feature type="transmembrane region" description="Helical" evidence="8">
    <location>
        <begin position="187"/>
        <end position="204"/>
    </location>
</feature>
<dbReference type="OrthoDB" id="196709at2759"/>
<comment type="similarity">
    <text evidence="3">Belongs to the PIGC family.</text>
</comment>
<organism evidence="9 12">
    <name type="scientific">Adineta steineri</name>
    <dbReference type="NCBI Taxonomy" id="433720"/>
    <lineage>
        <taxon>Eukaryota</taxon>
        <taxon>Metazoa</taxon>
        <taxon>Spiralia</taxon>
        <taxon>Gnathifera</taxon>
        <taxon>Rotifera</taxon>
        <taxon>Eurotatoria</taxon>
        <taxon>Bdelloidea</taxon>
        <taxon>Adinetida</taxon>
        <taxon>Adinetidae</taxon>
        <taxon>Adineta</taxon>
    </lineage>
</organism>
<dbReference type="PIRSF" id="PIRSF016104">
    <property type="entry name" value="GPI2"/>
    <property type="match status" value="1"/>
</dbReference>
<keyword evidence="6 8" id="KW-1133">Transmembrane helix</keyword>
<dbReference type="PANTHER" id="PTHR12982">
    <property type="entry name" value="PHOSPHATIDYLINOSITOL GLYCAN, CLASS C"/>
    <property type="match status" value="1"/>
</dbReference>